<dbReference type="EMBL" id="CAJNJQ010003209">
    <property type="protein sequence ID" value="CAE7193856.1"/>
    <property type="molecule type" value="Genomic_DNA"/>
</dbReference>
<dbReference type="SMART" id="SM00320">
    <property type="entry name" value="WD40"/>
    <property type="match status" value="7"/>
</dbReference>
<dbReference type="Pfam" id="PF00400">
    <property type="entry name" value="WD40"/>
    <property type="match status" value="6"/>
</dbReference>
<dbReference type="Gene3D" id="2.130.10.10">
    <property type="entry name" value="YVTN repeat-like/Quinoprotein amine dehydrogenase"/>
    <property type="match status" value="3"/>
</dbReference>
<dbReference type="AlphaFoldDB" id="A0A8H3E752"/>
<evidence type="ECO:0000256" key="1">
    <source>
        <dbReference type="ARBA" id="ARBA00022574"/>
    </source>
</evidence>
<feature type="repeat" description="WD" evidence="3">
    <location>
        <begin position="267"/>
        <end position="297"/>
    </location>
</feature>
<organism evidence="4 5">
    <name type="scientific">Rhizoctonia solani</name>
    <dbReference type="NCBI Taxonomy" id="456999"/>
    <lineage>
        <taxon>Eukaryota</taxon>
        <taxon>Fungi</taxon>
        <taxon>Dikarya</taxon>
        <taxon>Basidiomycota</taxon>
        <taxon>Agaricomycotina</taxon>
        <taxon>Agaricomycetes</taxon>
        <taxon>Cantharellales</taxon>
        <taxon>Ceratobasidiaceae</taxon>
        <taxon>Rhizoctonia</taxon>
    </lineage>
</organism>
<dbReference type="PANTHER" id="PTHR19848">
    <property type="entry name" value="WD40 REPEAT PROTEIN"/>
    <property type="match status" value="1"/>
</dbReference>
<protein>
    <recommendedName>
        <fullName evidence="6">WD40 repeat-like protein</fullName>
    </recommendedName>
</protein>
<feature type="repeat" description="WD" evidence="3">
    <location>
        <begin position="181"/>
        <end position="222"/>
    </location>
</feature>
<dbReference type="InterPro" id="IPR001680">
    <property type="entry name" value="WD40_rpt"/>
</dbReference>
<dbReference type="PANTHER" id="PTHR19848:SF8">
    <property type="entry name" value="F-BOX AND WD REPEAT DOMAIN CONTAINING 7"/>
    <property type="match status" value="1"/>
</dbReference>
<dbReference type="PROSITE" id="PS00678">
    <property type="entry name" value="WD_REPEATS_1"/>
    <property type="match status" value="4"/>
</dbReference>
<feature type="non-terminal residue" evidence="4">
    <location>
        <position position="1"/>
    </location>
</feature>
<reference evidence="4" key="1">
    <citation type="submission" date="2021-01" db="EMBL/GenBank/DDBJ databases">
        <authorList>
            <person name="Kaushik A."/>
        </authorList>
    </citation>
    <scope>NUCLEOTIDE SEQUENCE</scope>
    <source>
        <strain evidence="4">AG5</strain>
    </source>
</reference>
<dbReference type="SUPFAM" id="SSF50978">
    <property type="entry name" value="WD40 repeat-like"/>
    <property type="match status" value="1"/>
</dbReference>
<feature type="repeat" description="WD" evidence="3">
    <location>
        <begin position="224"/>
        <end position="265"/>
    </location>
</feature>
<comment type="caution">
    <text evidence="4">The sequence shown here is derived from an EMBL/GenBank/DDBJ whole genome shotgun (WGS) entry which is preliminary data.</text>
</comment>
<gene>
    <name evidence="4" type="ORF">RDB_LOCUS130675</name>
</gene>
<dbReference type="InterPro" id="IPR019775">
    <property type="entry name" value="WD40_repeat_CS"/>
</dbReference>
<dbReference type="OrthoDB" id="3143494at2759"/>
<feature type="repeat" description="WD" evidence="3">
    <location>
        <begin position="138"/>
        <end position="179"/>
    </location>
</feature>
<keyword evidence="1 3" id="KW-0853">WD repeat</keyword>
<dbReference type="InterPro" id="IPR036322">
    <property type="entry name" value="WD40_repeat_dom_sf"/>
</dbReference>
<dbReference type="InterPro" id="IPR015943">
    <property type="entry name" value="WD40/YVTN_repeat-like_dom_sf"/>
</dbReference>
<feature type="repeat" description="WD" evidence="3">
    <location>
        <begin position="5"/>
        <end position="46"/>
    </location>
</feature>
<name>A0A8H3E752_9AGAM</name>
<evidence type="ECO:0000313" key="5">
    <source>
        <dbReference type="Proteomes" id="UP000663827"/>
    </source>
</evidence>
<evidence type="ECO:0000256" key="2">
    <source>
        <dbReference type="ARBA" id="ARBA00022737"/>
    </source>
</evidence>
<dbReference type="CDD" id="cd00200">
    <property type="entry name" value="WD40"/>
    <property type="match status" value="1"/>
</dbReference>
<evidence type="ECO:0008006" key="6">
    <source>
        <dbReference type="Google" id="ProtNLM"/>
    </source>
</evidence>
<evidence type="ECO:0000313" key="4">
    <source>
        <dbReference type="EMBL" id="CAE7193856.1"/>
    </source>
</evidence>
<proteinExistence type="predicted"/>
<sequence length="509" mass="55455">MMITHEGHTDWVTSVAFSPDGKSVVSGSYDITVRMWNANSSSPIGKPLEGHSYSVNSVSYSPLDNLIASGSYDDTIRLWDSSTGRQSGDILKGDHYFLSVAFSPDAKLIGSGGNYSSPVGSAVQLWDVQTRKAASGPLTGHTGHVWSVSFSPDGTRLVSGSEDKTILVWDVERKKHILGPLKGHTDWVRSVGFSPDSAQIVSCSLDHTIRLWDPRTGQPIGNPYIGHTNTVNSVCFSPRGTYLASGSLDKTIRLWDVRTGRQVEEPFVEHTNSVTSVAFSPCGQFVASGSNDSKVIIRRVLDEDQYSAADDVEPQEVTSRMQMSDEDDPDCSLELQMATNQAFVQEVRKDSESDNDIEPQIVGTMSLIRDVLNSSVSPSAESVVAPGVPFLGLETGLKTLSNLEPKKEAIAIQSQSIEAELPGLKGDLTEDANTSRNRPILQAGQNLKEEALALELQMRETNDPELDFIDRANEILDEVEELLQLIHMPNARADSSHRPLLDMSLSVLA</sequence>
<accession>A0A8H3E752</accession>
<dbReference type="PRINTS" id="PR00320">
    <property type="entry name" value="GPROTEINBRPT"/>
</dbReference>
<dbReference type="InterPro" id="IPR020472">
    <property type="entry name" value="WD40_PAC1"/>
</dbReference>
<evidence type="ECO:0000256" key="3">
    <source>
        <dbReference type="PROSITE-ProRule" id="PRU00221"/>
    </source>
</evidence>
<dbReference type="Proteomes" id="UP000663827">
    <property type="component" value="Unassembled WGS sequence"/>
</dbReference>
<keyword evidence="2" id="KW-0677">Repeat</keyword>
<dbReference type="PROSITE" id="PS50294">
    <property type="entry name" value="WD_REPEATS_REGION"/>
    <property type="match status" value="6"/>
</dbReference>
<feature type="repeat" description="WD" evidence="3">
    <location>
        <begin position="48"/>
        <end position="89"/>
    </location>
</feature>
<dbReference type="PROSITE" id="PS50082">
    <property type="entry name" value="WD_REPEATS_2"/>
    <property type="match status" value="6"/>
</dbReference>